<keyword evidence="3" id="KW-1185">Reference proteome</keyword>
<gene>
    <name evidence="2" type="ORF">FB45DRAFT_1062482</name>
</gene>
<keyword evidence="1" id="KW-0175">Coiled coil</keyword>
<dbReference type="EMBL" id="JARKIF010000017">
    <property type="protein sequence ID" value="KAJ7620094.1"/>
    <property type="molecule type" value="Genomic_DNA"/>
</dbReference>
<proteinExistence type="predicted"/>
<comment type="caution">
    <text evidence="2">The sequence shown here is derived from an EMBL/GenBank/DDBJ whole genome shotgun (WGS) entry which is preliminary data.</text>
</comment>
<organism evidence="2 3">
    <name type="scientific">Roridomyces roridus</name>
    <dbReference type="NCBI Taxonomy" id="1738132"/>
    <lineage>
        <taxon>Eukaryota</taxon>
        <taxon>Fungi</taxon>
        <taxon>Dikarya</taxon>
        <taxon>Basidiomycota</taxon>
        <taxon>Agaricomycotina</taxon>
        <taxon>Agaricomycetes</taxon>
        <taxon>Agaricomycetidae</taxon>
        <taxon>Agaricales</taxon>
        <taxon>Marasmiineae</taxon>
        <taxon>Mycenaceae</taxon>
        <taxon>Roridomyces</taxon>
    </lineage>
</organism>
<sequence>MQLTQSFTASVLLWSLSALIPNNTLRLLGLAAAAAPSIIYAVNLRRPSVRLALFNAAVSRATELLTRAKSSCPRAHFILITAERRLLQAELEASKVQTRLLKPHLEDPEVVQQQSSSEPEAKDAPTNKWFAYINALRELCGSLDKLEREVRAVETDILLAIEAERQRKLQESINDKLDIAGIVPMTLGDRGSAYSVRISQTV</sequence>
<dbReference type="AlphaFoldDB" id="A0AAD7BFV7"/>
<evidence type="ECO:0000313" key="2">
    <source>
        <dbReference type="EMBL" id="KAJ7620094.1"/>
    </source>
</evidence>
<dbReference type="Proteomes" id="UP001221142">
    <property type="component" value="Unassembled WGS sequence"/>
</dbReference>
<accession>A0AAD7BFV7</accession>
<evidence type="ECO:0000313" key="3">
    <source>
        <dbReference type="Proteomes" id="UP001221142"/>
    </source>
</evidence>
<protein>
    <submittedName>
        <fullName evidence="2">Uncharacterized protein</fullName>
    </submittedName>
</protein>
<reference evidence="2" key="1">
    <citation type="submission" date="2023-03" db="EMBL/GenBank/DDBJ databases">
        <title>Massive genome expansion in bonnet fungi (Mycena s.s.) driven by repeated elements and novel gene families across ecological guilds.</title>
        <authorList>
            <consortium name="Lawrence Berkeley National Laboratory"/>
            <person name="Harder C.B."/>
            <person name="Miyauchi S."/>
            <person name="Viragh M."/>
            <person name="Kuo A."/>
            <person name="Thoen E."/>
            <person name="Andreopoulos B."/>
            <person name="Lu D."/>
            <person name="Skrede I."/>
            <person name="Drula E."/>
            <person name="Henrissat B."/>
            <person name="Morin E."/>
            <person name="Kohler A."/>
            <person name="Barry K."/>
            <person name="LaButti K."/>
            <person name="Morin E."/>
            <person name="Salamov A."/>
            <person name="Lipzen A."/>
            <person name="Mereny Z."/>
            <person name="Hegedus B."/>
            <person name="Baldrian P."/>
            <person name="Stursova M."/>
            <person name="Weitz H."/>
            <person name="Taylor A."/>
            <person name="Grigoriev I.V."/>
            <person name="Nagy L.G."/>
            <person name="Martin F."/>
            <person name="Kauserud H."/>
        </authorList>
    </citation>
    <scope>NUCLEOTIDE SEQUENCE</scope>
    <source>
        <strain evidence="2">9284</strain>
    </source>
</reference>
<evidence type="ECO:0000256" key="1">
    <source>
        <dbReference type="SAM" id="Coils"/>
    </source>
</evidence>
<feature type="coiled-coil region" evidence="1">
    <location>
        <begin position="136"/>
        <end position="163"/>
    </location>
</feature>
<name>A0AAD7BFV7_9AGAR</name>